<dbReference type="InterPro" id="IPR010982">
    <property type="entry name" value="Lambda_DNA-bd_dom_sf"/>
</dbReference>
<dbReference type="PROSITE" id="PS00465">
    <property type="entry name" value="POU_2"/>
    <property type="match status" value="1"/>
</dbReference>
<accession>A0A8D0PL66</accession>
<dbReference type="CDD" id="cd00086">
    <property type="entry name" value="homeodomain"/>
    <property type="match status" value="1"/>
</dbReference>
<protein>
    <recommendedName>
        <fullName evidence="11">POU domain protein</fullName>
    </recommendedName>
</protein>
<evidence type="ECO:0000313" key="15">
    <source>
        <dbReference type="Ensembl" id="ENSSSCP00015035746.1"/>
    </source>
</evidence>
<dbReference type="Pfam" id="PF00046">
    <property type="entry name" value="Homeodomain"/>
    <property type="match status" value="1"/>
</dbReference>
<dbReference type="PRINTS" id="PR00028">
    <property type="entry name" value="POUDOMAIN"/>
</dbReference>
<dbReference type="InterPro" id="IPR000327">
    <property type="entry name" value="POU_dom"/>
</dbReference>
<dbReference type="Ensembl" id="ENSSSCT00015087703.1">
    <property type="protein sequence ID" value="ENSSSCP00015035746.1"/>
    <property type="gene ID" value="ENSSSCG00015065522.1"/>
</dbReference>
<evidence type="ECO:0000313" key="16">
    <source>
        <dbReference type="Proteomes" id="UP000694726"/>
    </source>
</evidence>
<evidence type="ECO:0000256" key="10">
    <source>
        <dbReference type="RuleBase" id="RU000682"/>
    </source>
</evidence>
<dbReference type="PANTHER" id="PTHR11636:SF14">
    <property type="entry name" value="POU DOMAIN, CLASS 5, TRANSCRIPTION FACTOR 2"/>
    <property type="match status" value="1"/>
</dbReference>
<evidence type="ECO:0000256" key="4">
    <source>
        <dbReference type="ARBA" id="ARBA00023125"/>
    </source>
</evidence>
<dbReference type="PROSITE" id="PS00035">
    <property type="entry name" value="POU_1"/>
    <property type="match status" value="1"/>
</dbReference>
<dbReference type="PANTHER" id="PTHR11636">
    <property type="entry name" value="POU DOMAIN"/>
    <property type="match status" value="1"/>
</dbReference>
<evidence type="ECO:0000256" key="8">
    <source>
        <dbReference type="ARBA" id="ARBA00057401"/>
    </source>
</evidence>
<feature type="domain" description="Homeobox" evidence="13">
    <location>
        <begin position="207"/>
        <end position="267"/>
    </location>
</feature>
<dbReference type="Proteomes" id="UP000694726">
    <property type="component" value="Unplaced"/>
</dbReference>
<dbReference type="SMART" id="SM00352">
    <property type="entry name" value="POU"/>
    <property type="match status" value="1"/>
</dbReference>
<evidence type="ECO:0000256" key="7">
    <source>
        <dbReference type="ARBA" id="ARBA00023242"/>
    </source>
</evidence>
<dbReference type="GO" id="GO:0003677">
    <property type="term" value="F:DNA binding"/>
    <property type="evidence" value="ECO:0007669"/>
    <property type="project" value="UniProtKB-UniRule"/>
</dbReference>
<dbReference type="SUPFAM" id="SSF46689">
    <property type="entry name" value="Homeodomain-like"/>
    <property type="match status" value="1"/>
</dbReference>
<evidence type="ECO:0000259" key="13">
    <source>
        <dbReference type="PROSITE" id="PS50071"/>
    </source>
</evidence>
<dbReference type="InterPro" id="IPR001356">
    <property type="entry name" value="HD"/>
</dbReference>
<comment type="similarity">
    <text evidence="2">Belongs to the POU transcription factor family. Class-5 subfamily.</text>
</comment>
<comment type="subcellular location">
    <subcellularLocation>
        <location evidence="1 9 10">Nucleus</location>
    </subcellularLocation>
</comment>
<evidence type="ECO:0000256" key="12">
    <source>
        <dbReference type="SAM" id="MobiDB-lite"/>
    </source>
</evidence>
<dbReference type="GO" id="GO:0005634">
    <property type="term" value="C:nucleus"/>
    <property type="evidence" value="ECO:0007669"/>
    <property type="project" value="UniProtKB-SubCell"/>
</dbReference>
<keyword evidence="5 9" id="KW-0371">Homeobox</keyword>
<dbReference type="AlphaFoldDB" id="A0A8D0PL66"/>
<evidence type="ECO:0000256" key="11">
    <source>
        <dbReference type="RuleBase" id="RU361194"/>
    </source>
</evidence>
<keyword evidence="3" id="KW-0805">Transcription regulation</keyword>
<dbReference type="Gene3D" id="1.10.10.60">
    <property type="entry name" value="Homeodomain-like"/>
    <property type="match status" value="1"/>
</dbReference>
<reference evidence="15" key="1">
    <citation type="submission" date="2025-08" db="UniProtKB">
        <authorList>
            <consortium name="Ensembl"/>
        </authorList>
    </citation>
    <scope>IDENTIFICATION</scope>
</reference>
<evidence type="ECO:0000256" key="1">
    <source>
        <dbReference type="ARBA" id="ARBA00004123"/>
    </source>
</evidence>
<sequence length="341" mass="36848">MAGHRPSDLALLGSGEAEPGGPEPGRVHTPIWFSAQGPRSRLMVLPGARPGICPGREVWGVPPGSQLYELLGGGMVPFGPRAGAGEVGPWFPSPSEGAFPGPCILLQCIPRPALPEDISAVEKEMEQLAKELRERRMTLGYSQADVGFAVGALFGKMLSQTTICRFEAQQLSLANMWKLRPLLKMWLEQVDTKNLLGICKMEMILQQARKRRRASRERRIGNNLEKLFLQCPKPTPQQISCIAGQLRLQKDLVQVWFYNRSRQGGRPSSDFYPLAEVGAAGPPFSGGPVCFPLTSGFHFGPPHCGGPYFPPLCSYAPAAFPAGGTLLSAPATTLSFPGLSS</sequence>
<evidence type="ECO:0000256" key="2">
    <source>
        <dbReference type="ARBA" id="ARBA00007300"/>
    </source>
</evidence>
<feature type="compositionally biased region" description="Low complexity" evidence="12">
    <location>
        <begin position="9"/>
        <end position="20"/>
    </location>
</feature>
<dbReference type="FunFam" id="1.10.260.40:FF:000054">
    <property type="entry name" value="POU domain protein"/>
    <property type="match status" value="1"/>
</dbReference>
<dbReference type="SMART" id="SM00389">
    <property type="entry name" value="HOX"/>
    <property type="match status" value="1"/>
</dbReference>
<dbReference type="SUPFAM" id="SSF47413">
    <property type="entry name" value="lambda repressor-like DNA-binding domains"/>
    <property type="match status" value="1"/>
</dbReference>
<dbReference type="InterPro" id="IPR013847">
    <property type="entry name" value="POU"/>
</dbReference>
<keyword evidence="7 9" id="KW-0539">Nucleus</keyword>
<organism evidence="15 16">
    <name type="scientific">Sus scrofa</name>
    <name type="common">Pig</name>
    <dbReference type="NCBI Taxonomy" id="9823"/>
    <lineage>
        <taxon>Eukaryota</taxon>
        <taxon>Metazoa</taxon>
        <taxon>Chordata</taxon>
        <taxon>Craniata</taxon>
        <taxon>Vertebrata</taxon>
        <taxon>Euteleostomi</taxon>
        <taxon>Mammalia</taxon>
        <taxon>Eutheria</taxon>
        <taxon>Laurasiatheria</taxon>
        <taxon>Artiodactyla</taxon>
        <taxon>Suina</taxon>
        <taxon>Suidae</taxon>
        <taxon>Sus</taxon>
    </lineage>
</organism>
<dbReference type="InterPro" id="IPR009057">
    <property type="entry name" value="Homeodomain-like_sf"/>
</dbReference>
<evidence type="ECO:0000256" key="9">
    <source>
        <dbReference type="PROSITE-ProRule" id="PRU00108"/>
    </source>
</evidence>
<evidence type="ECO:0000256" key="6">
    <source>
        <dbReference type="ARBA" id="ARBA00023163"/>
    </source>
</evidence>
<feature type="DNA-binding region" description="Homeobox" evidence="9">
    <location>
        <begin position="209"/>
        <end position="268"/>
    </location>
</feature>
<dbReference type="InterPro" id="IPR050255">
    <property type="entry name" value="POU_domain_TF"/>
</dbReference>
<evidence type="ECO:0000256" key="5">
    <source>
        <dbReference type="ARBA" id="ARBA00023155"/>
    </source>
</evidence>
<evidence type="ECO:0000259" key="14">
    <source>
        <dbReference type="PROSITE" id="PS51179"/>
    </source>
</evidence>
<name>A0A8D0PL66_PIG</name>
<dbReference type="PROSITE" id="PS51179">
    <property type="entry name" value="POU_3"/>
    <property type="match status" value="1"/>
</dbReference>
<dbReference type="PROSITE" id="PS50071">
    <property type="entry name" value="HOMEOBOX_2"/>
    <property type="match status" value="1"/>
</dbReference>
<dbReference type="Pfam" id="PF00157">
    <property type="entry name" value="Pou"/>
    <property type="match status" value="1"/>
</dbReference>
<comment type="function">
    <text evidence="8">Transcription factor that binds preferentially to the octamer motif (5'-ATGTTAAT-3'). May exert a regulatory function in meiotic events that are required for terminal differentiation of male germ cell.</text>
</comment>
<keyword evidence="6 11" id="KW-0804">Transcription</keyword>
<feature type="domain" description="POU-specific" evidence="14">
    <location>
        <begin position="117"/>
        <end position="191"/>
    </location>
</feature>
<feature type="region of interest" description="Disordered" evidence="12">
    <location>
        <begin position="1"/>
        <end position="27"/>
    </location>
</feature>
<dbReference type="GO" id="GO:0003700">
    <property type="term" value="F:DNA-binding transcription factor activity"/>
    <property type="evidence" value="ECO:0007669"/>
    <property type="project" value="InterPro"/>
</dbReference>
<keyword evidence="4 9" id="KW-0238">DNA-binding</keyword>
<proteinExistence type="inferred from homology"/>
<dbReference type="Gene3D" id="1.10.260.40">
    <property type="entry name" value="lambda repressor-like DNA-binding domains"/>
    <property type="match status" value="1"/>
</dbReference>
<evidence type="ECO:0000256" key="3">
    <source>
        <dbReference type="ARBA" id="ARBA00023015"/>
    </source>
</evidence>